<dbReference type="InterPro" id="IPR009057">
    <property type="entry name" value="Homeodomain-like_sf"/>
</dbReference>
<gene>
    <name evidence="1" type="ORF">BC936DRAFT_137114</name>
</gene>
<dbReference type="SUPFAM" id="SSF46689">
    <property type="entry name" value="Homeodomain-like"/>
    <property type="match status" value="1"/>
</dbReference>
<dbReference type="GO" id="GO:0042795">
    <property type="term" value="P:snRNA transcription by RNA polymerase II"/>
    <property type="evidence" value="ECO:0007669"/>
    <property type="project" value="TreeGrafter"/>
</dbReference>
<dbReference type="Pfam" id="PF13921">
    <property type="entry name" value="Myb_DNA-bind_6"/>
    <property type="match status" value="1"/>
</dbReference>
<dbReference type="PANTHER" id="PTHR46621:SF1">
    <property type="entry name" value="SNRNA-ACTIVATING PROTEIN COMPLEX SUBUNIT 4"/>
    <property type="match status" value="1"/>
</dbReference>
<proteinExistence type="predicted"/>
<dbReference type="Proteomes" id="UP000268093">
    <property type="component" value="Unassembled WGS sequence"/>
</dbReference>
<name>A0A433CY16_9FUNG</name>
<dbReference type="Gene3D" id="1.10.10.60">
    <property type="entry name" value="Homeodomain-like"/>
    <property type="match status" value="2"/>
</dbReference>
<dbReference type="GO" id="GO:0019185">
    <property type="term" value="C:snRNA-activating protein complex"/>
    <property type="evidence" value="ECO:0007669"/>
    <property type="project" value="TreeGrafter"/>
</dbReference>
<protein>
    <submittedName>
        <fullName evidence="1">Uncharacterized protein</fullName>
    </submittedName>
</protein>
<accession>A0A433CY16</accession>
<dbReference type="PANTHER" id="PTHR46621">
    <property type="entry name" value="SNRNA-ACTIVATING PROTEIN COMPLEX SUBUNIT 4"/>
    <property type="match status" value="1"/>
</dbReference>
<dbReference type="InterPro" id="IPR051575">
    <property type="entry name" value="Myb-like_DNA-bd"/>
</dbReference>
<dbReference type="OrthoDB" id="2143914at2759"/>
<dbReference type="PROSITE" id="PS50090">
    <property type="entry name" value="MYB_LIKE"/>
    <property type="match status" value="2"/>
</dbReference>
<dbReference type="EMBL" id="RBNI01010903">
    <property type="protein sequence ID" value="RUP43473.1"/>
    <property type="molecule type" value="Genomic_DNA"/>
</dbReference>
<comment type="caution">
    <text evidence="1">The sequence shown here is derived from an EMBL/GenBank/DDBJ whole genome shotgun (WGS) entry which is preliminary data.</text>
</comment>
<dbReference type="GO" id="GO:0001006">
    <property type="term" value="F:RNA polymerase III type 3 promoter sequence-specific DNA binding"/>
    <property type="evidence" value="ECO:0007669"/>
    <property type="project" value="TreeGrafter"/>
</dbReference>
<keyword evidence="2" id="KW-1185">Reference proteome</keyword>
<dbReference type="SMART" id="SM00717">
    <property type="entry name" value="SANT"/>
    <property type="match status" value="2"/>
</dbReference>
<organism evidence="1 2">
    <name type="scientific">Jimgerdemannia flammicorona</name>
    <dbReference type="NCBI Taxonomy" id="994334"/>
    <lineage>
        <taxon>Eukaryota</taxon>
        <taxon>Fungi</taxon>
        <taxon>Fungi incertae sedis</taxon>
        <taxon>Mucoromycota</taxon>
        <taxon>Mucoromycotina</taxon>
        <taxon>Endogonomycetes</taxon>
        <taxon>Endogonales</taxon>
        <taxon>Endogonaceae</taxon>
        <taxon>Jimgerdemannia</taxon>
    </lineage>
</organism>
<dbReference type="CDD" id="cd00167">
    <property type="entry name" value="SANT"/>
    <property type="match status" value="2"/>
</dbReference>
<evidence type="ECO:0000313" key="2">
    <source>
        <dbReference type="Proteomes" id="UP000268093"/>
    </source>
</evidence>
<dbReference type="GO" id="GO:0042796">
    <property type="term" value="P:snRNA transcription by RNA polymerase III"/>
    <property type="evidence" value="ECO:0007669"/>
    <property type="project" value="TreeGrafter"/>
</dbReference>
<evidence type="ECO:0000313" key="1">
    <source>
        <dbReference type="EMBL" id="RUP43473.1"/>
    </source>
</evidence>
<dbReference type="GO" id="GO:0000978">
    <property type="term" value="F:RNA polymerase II cis-regulatory region sequence-specific DNA binding"/>
    <property type="evidence" value="ECO:0007669"/>
    <property type="project" value="TreeGrafter"/>
</dbReference>
<reference evidence="1 2" key="1">
    <citation type="journal article" date="2018" name="New Phytol.">
        <title>Phylogenomics of Endogonaceae and evolution of mycorrhizas within Mucoromycota.</title>
        <authorList>
            <person name="Chang Y."/>
            <person name="Desiro A."/>
            <person name="Na H."/>
            <person name="Sandor L."/>
            <person name="Lipzen A."/>
            <person name="Clum A."/>
            <person name="Barry K."/>
            <person name="Grigoriev I.V."/>
            <person name="Martin F.M."/>
            <person name="Stajich J.E."/>
            <person name="Smith M.E."/>
            <person name="Bonito G."/>
            <person name="Spatafora J.W."/>
        </authorList>
    </citation>
    <scope>NUCLEOTIDE SEQUENCE [LARGE SCALE GENOMIC DNA]</scope>
    <source>
        <strain evidence="1 2">GMNB39</strain>
    </source>
</reference>
<sequence length="120" mass="13618">MPKAHVKREGHVKRELEYHKWTKEEDAVLVEAKNSGLSWVEVSAVVTGHDAVSCKNRWQYLQLKTGAWTEEEEAALLGGLRECEARKREYWKAVAAFVPGRSWQQAEKKAAELVGAAKKK</sequence>
<dbReference type="InterPro" id="IPR001005">
    <property type="entry name" value="SANT/Myb"/>
</dbReference>